<dbReference type="SUPFAM" id="SSF140990">
    <property type="entry name" value="FtsH protease domain-like"/>
    <property type="match status" value="1"/>
</dbReference>
<dbReference type="InterPro" id="IPR037219">
    <property type="entry name" value="Peptidase_M41-like"/>
</dbReference>
<dbReference type="GO" id="GO:0004176">
    <property type="term" value="F:ATP-dependent peptidase activity"/>
    <property type="evidence" value="ECO:0007669"/>
    <property type="project" value="InterPro"/>
</dbReference>
<dbReference type="GO" id="GO:0006508">
    <property type="term" value="P:proteolysis"/>
    <property type="evidence" value="ECO:0007669"/>
    <property type="project" value="InterPro"/>
</dbReference>
<dbReference type="Proteomes" id="UP000320176">
    <property type="component" value="Unassembled WGS sequence"/>
</dbReference>
<comment type="caution">
    <text evidence="1">The sequence shown here is derived from an EMBL/GenBank/DDBJ whole genome shotgun (WGS) entry which is preliminary data.</text>
</comment>
<reference evidence="1 2" key="1">
    <citation type="submission" date="2019-02" db="EMBL/GenBank/DDBJ databases">
        <title>Deep-cultivation of Planctomycetes and their phenomic and genomic characterization uncovers novel biology.</title>
        <authorList>
            <person name="Wiegand S."/>
            <person name="Jogler M."/>
            <person name="Boedeker C."/>
            <person name="Pinto D."/>
            <person name="Vollmers J."/>
            <person name="Rivas-Marin E."/>
            <person name="Kohn T."/>
            <person name="Peeters S.H."/>
            <person name="Heuer A."/>
            <person name="Rast P."/>
            <person name="Oberbeckmann S."/>
            <person name="Bunk B."/>
            <person name="Jeske O."/>
            <person name="Meyerdierks A."/>
            <person name="Storesund J.E."/>
            <person name="Kallscheuer N."/>
            <person name="Luecker S."/>
            <person name="Lage O.M."/>
            <person name="Pohl T."/>
            <person name="Merkel B.J."/>
            <person name="Hornburger P."/>
            <person name="Mueller R.-W."/>
            <person name="Bruemmer F."/>
            <person name="Labrenz M."/>
            <person name="Spormann A.M."/>
            <person name="Op Den Camp H."/>
            <person name="Overmann J."/>
            <person name="Amann R."/>
            <person name="Jetten M.S.M."/>
            <person name="Mascher T."/>
            <person name="Medema M.H."/>
            <person name="Devos D.P."/>
            <person name="Kaster A.-K."/>
            <person name="Ovreas L."/>
            <person name="Rohde M."/>
            <person name="Galperin M.Y."/>
            <person name="Jogler C."/>
        </authorList>
    </citation>
    <scope>NUCLEOTIDE SEQUENCE [LARGE SCALE GENOMIC DNA]</scope>
    <source>
        <strain evidence="1 2">Pla52n</strain>
    </source>
</reference>
<evidence type="ECO:0000313" key="1">
    <source>
        <dbReference type="EMBL" id="TWU04660.1"/>
    </source>
</evidence>
<name>A0A5C6AY36_9BACT</name>
<keyword evidence="2" id="KW-1185">Reference proteome</keyword>
<protein>
    <submittedName>
        <fullName evidence="1">Uncharacterized protein</fullName>
    </submittedName>
</protein>
<evidence type="ECO:0000313" key="2">
    <source>
        <dbReference type="Proteomes" id="UP000320176"/>
    </source>
</evidence>
<dbReference type="GO" id="GO:0005524">
    <property type="term" value="F:ATP binding"/>
    <property type="evidence" value="ECO:0007669"/>
    <property type="project" value="InterPro"/>
</dbReference>
<dbReference type="AlphaFoldDB" id="A0A5C6AY36"/>
<accession>A0A5C6AY36</accession>
<sequence length="146" mass="16485">MIGYALGATIESIQLGGEADEWLPERFGDCRINWGRVDASSDWQRQREILTILAGPAAEMLYCGENLHPAAFAPWQHDWQLAWQISKSLVRDPIGRTHALESCVLWLHNRLGTQPCWAAVAAVADELLAHEYLDQEQLADTLSFWI</sequence>
<dbReference type="EMBL" id="SJPN01000003">
    <property type="protein sequence ID" value="TWU04660.1"/>
    <property type="molecule type" value="Genomic_DNA"/>
</dbReference>
<proteinExistence type="predicted"/>
<gene>
    <name evidence="1" type="ORF">Pla52n_27020</name>
</gene>
<dbReference type="GO" id="GO:0004222">
    <property type="term" value="F:metalloendopeptidase activity"/>
    <property type="evidence" value="ECO:0007669"/>
    <property type="project" value="InterPro"/>
</dbReference>
<organism evidence="1 2">
    <name type="scientific">Stieleria varia</name>
    <dbReference type="NCBI Taxonomy" id="2528005"/>
    <lineage>
        <taxon>Bacteria</taxon>
        <taxon>Pseudomonadati</taxon>
        <taxon>Planctomycetota</taxon>
        <taxon>Planctomycetia</taxon>
        <taxon>Pirellulales</taxon>
        <taxon>Pirellulaceae</taxon>
        <taxon>Stieleria</taxon>
    </lineage>
</organism>